<feature type="compositionally biased region" description="Polar residues" evidence="1">
    <location>
        <begin position="169"/>
        <end position="180"/>
    </location>
</feature>
<dbReference type="InParanoid" id="A0A165MAS2"/>
<gene>
    <name evidence="2" type="ORF">NEOLEDRAFT_1143840</name>
</gene>
<feature type="compositionally biased region" description="Low complexity" evidence="1">
    <location>
        <begin position="181"/>
        <end position="198"/>
    </location>
</feature>
<evidence type="ECO:0000256" key="1">
    <source>
        <dbReference type="SAM" id="MobiDB-lite"/>
    </source>
</evidence>
<feature type="compositionally biased region" description="Acidic residues" evidence="1">
    <location>
        <begin position="78"/>
        <end position="91"/>
    </location>
</feature>
<feature type="compositionally biased region" description="Basic and acidic residues" evidence="1">
    <location>
        <begin position="320"/>
        <end position="347"/>
    </location>
</feature>
<reference evidence="2 3" key="1">
    <citation type="journal article" date="2016" name="Mol. Biol. Evol.">
        <title>Comparative Genomics of Early-Diverging Mushroom-Forming Fungi Provides Insights into the Origins of Lignocellulose Decay Capabilities.</title>
        <authorList>
            <person name="Nagy L.G."/>
            <person name="Riley R."/>
            <person name="Tritt A."/>
            <person name="Adam C."/>
            <person name="Daum C."/>
            <person name="Floudas D."/>
            <person name="Sun H."/>
            <person name="Yadav J.S."/>
            <person name="Pangilinan J."/>
            <person name="Larsson K.H."/>
            <person name="Matsuura K."/>
            <person name="Barry K."/>
            <person name="Labutti K."/>
            <person name="Kuo R."/>
            <person name="Ohm R.A."/>
            <person name="Bhattacharya S.S."/>
            <person name="Shirouzu T."/>
            <person name="Yoshinaga Y."/>
            <person name="Martin F.M."/>
            <person name="Grigoriev I.V."/>
            <person name="Hibbett D.S."/>
        </authorList>
    </citation>
    <scope>NUCLEOTIDE SEQUENCE [LARGE SCALE GENOMIC DNA]</scope>
    <source>
        <strain evidence="2 3">HHB14362 ss-1</strain>
    </source>
</reference>
<feature type="compositionally biased region" description="Basic and acidic residues" evidence="1">
    <location>
        <begin position="92"/>
        <end position="105"/>
    </location>
</feature>
<feature type="compositionally biased region" description="Basic residues" evidence="1">
    <location>
        <begin position="208"/>
        <end position="227"/>
    </location>
</feature>
<dbReference type="AlphaFoldDB" id="A0A165MAS2"/>
<feature type="compositionally biased region" description="Basic residues" evidence="1">
    <location>
        <begin position="277"/>
        <end position="286"/>
    </location>
</feature>
<name>A0A165MAS2_9AGAM</name>
<dbReference type="Proteomes" id="UP000076761">
    <property type="component" value="Unassembled WGS sequence"/>
</dbReference>
<evidence type="ECO:0000313" key="2">
    <source>
        <dbReference type="EMBL" id="KZT18107.1"/>
    </source>
</evidence>
<organism evidence="2 3">
    <name type="scientific">Neolentinus lepideus HHB14362 ss-1</name>
    <dbReference type="NCBI Taxonomy" id="1314782"/>
    <lineage>
        <taxon>Eukaryota</taxon>
        <taxon>Fungi</taxon>
        <taxon>Dikarya</taxon>
        <taxon>Basidiomycota</taxon>
        <taxon>Agaricomycotina</taxon>
        <taxon>Agaricomycetes</taxon>
        <taxon>Gloeophyllales</taxon>
        <taxon>Gloeophyllaceae</taxon>
        <taxon>Neolentinus</taxon>
    </lineage>
</organism>
<sequence>MIWCCNQEWAHEKFPTWVECAESWMEEKRKRFTPVVRRKTKFRVLTPPQSDSEEADSDVVFVDDEDVGMTSSILLNSDEYESDAGGVEEEFDRQREQDELDEHGNLKNFVVPDEEDTEEEEEDAVAIEEDDDAHSHSQSIDGGEDIQLLARHTSSTAWSSDEADEILSDSSIPDFTSDVLSSHSTRASSISSDSNTESDSPRRFSPYHTRRRPHTLSRKKRSLRRKILSPLRSSDDEDDTPVDLDLLTAPSKKRVFRKSTPSTDCEDDIPLSILTSKWKKQSHLARKPLPTRTPETPRRVREHVAPMTPKSLPRPARHPRSSDEYRPSDSDREISKLPRVRFDKFVDSSDEEPAASSRTHNKSPAKRTVVGTSLLPTPTAKITTPRKTRHPEASSDGLHSVAVSAAPRKPQIMSHVLLTPRSVKRSRSVLLDEEGLSSQTPRKRRRKLSGMANDQEYMLIRGSSAER</sequence>
<keyword evidence="3" id="KW-1185">Reference proteome</keyword>
<protein>
    <submittedName>
        <fullName evidence="2">Uncharacterized protein</fullName>
    </submittedName>
</protein>
<feature type="compositionally biased region" description="Polar residues" evidence="1">
    <location>
        <begin position="370"/>
        <end position="382"/>
    </location>
</feature>
<accession>A0A165MAS2</accession>
<proteinExistence type="predicted"/>
<feature type="region of interest" description="Disordered" evidence="1">
    <location>
        <begin position="169"/>
        <end position="399"/>
    </location>
</feature>
<feature type="region of interest" description="Disordered" evidence="1">
    <location>
        <begin position="433"/>
        <end position="454"/>
    </location>
</feature>
<dbReference type="EMBL" id="KV425709">
    <property type="protein sequence ID" value="KZT18107.1"/>
    <property type="molecule type" value="Genomic_DNA"/>
</dbReference>
<evidence type="ECO:0000313" key="3">
    <source>
        <dbReference type="Proteomes" id="UP000076761"/>
    </source>
</evidence>
<feature type="compositionally biased region" description="Acidic residues" evidence="1">
    <location>
        <begin position="112"/>
        <end position="132"/>
    </location>
</feature>
<feature type="region of interest" description="Disordered" evidence="1">
    <location>
        <begin position="72"/>
        <end position="148"/>
    </location>
</feature>
<feature type="compositionally biased region" description="Basic and acidic residues" evidence="1">
    <location>
        <begin position="295"/>
        <end position="304"/>
    </location>
</feature>